<dbReference type="AlphaFoldDB" id="A0A507D154"/>
<dbReference type="EMBL" id="QEAM01000151">
    <property type="protein sequence ID" value="TPX45173.1"/>
    <property type="molecule type" value="Genomic_DNA"/>
</dbReference>
<dbReference type="GO" id="GO:0010165">
    <property type="term" value="P:response to X-ray"/>
    <property type="evidence" value="ECO:0007669"/>
    <property type="project" value="TreeGrafter"/>
</dbReference>
<dbReference type="VEuPathDB" id="FungiDB:SeMB42_g06819"/>
<dbReference type="GO" id="GO:0006303">
    <property type="term" value="P:double-strand break repair via nonhomologous end joining"/>
    <property type="evidence" value="ECO:0007669"/>
    <property type="project" value="TreeGrafter"/>
</dbReference>
<dbReference type="GO" id="GO:0032807">
    <property type="term" value="C:DNA ligase IV complex"/>
    <property type="evidence" value="ECO:0007669"/>
    <property type="project" value="TreeGrafter"/>
</dbReference>
<dbReference type="SUPFAM" id="SSF58022">
    <property type="entry name" value="XRCC4, C-terminal oligomerization domain"/>
    <property type="match status" value="1"/>
</dbReference>
<feature type="compositionally biased region" description="Polar residues" evidence="2">
    <location>
        <begin position="392"/>
        <end position="403"/>
    </location>
</feature>
<accession>A0A507D154</accession>
<dbReference type="GO" id="GO:0006310">
    <property type="term" value="P:DNA recombination"/>
    <property type="evidence" value="ECO:0007669"/>
    <property type="project" value="InterPro"/>
</dbReference>
<dbReference type="PANTHER" id="PTHR28559">
    <property type="entry name" value="DNA REPAIR PROTEIN XRCC4"/>
    <property type="match status" value="1"/>
</dbReference>
<dbReference type="InterPro" id="IPR010585">
    <property type="entry name" value="DNA_repair_prot_XRCC4"/>
</dbReference>
<evidence type="ECO:0000313" key="3">
    <source>
        <dbReference type="EMBL" id="TPX45173.1"/>
    </source>
</evidence>
<reference evidence="3 4" key="1">
    <citation type="journal article" date="2019" name="Sci. Rep.">
        <title>Comparative genomics of chytrid fungi reveal insights into the obligate biotrophic and pathogenic lifestyle of Synchytrium endobioticum.</title>
        <authorList>
            <person name="van de Vossenberg B.T.L.H."/>
            <person name="Warris S."/>
            <person name="Nguyen H.D.T."/>
            <person name="van Gent-Pelzer M.P.E."/>
            <person name="Joly D.L."/>
            <person name="van de Geest H.C."/>
            <person name="Bonants P.J.M."/>
            <person name="Smith D.S."/>
            <person name="Levesque C.A."/>
            <person name="van der Lee T.A.J."/>
        </authorList>
    </citation>
    <scope>NUCLEOTIDE SEQUENCE [LARGE SCALE GENOMIC DNA]</scope>
    <source>
        <strain evidence="3 4">LEV6574</strain>
    </source>
</reference>
<comment type="caution">
    <text evidence="3">The sequence shown here is derived from an EMBL/GenBank/DDBJ whole genome shotgun (WGS) entry which is preliminary data.</text>
</comment>
<feature type="compositionally biased region" description="Polar residues" evidence="2">
    <location>
        <begin position="278"/>
        <end position="299"/>
    </location>
</feature>
<name>A0A507D154_9FUNG</name>
<feature type="region of interest" description="Disordered" evidence="2">
    <location>
        <begin position="268"/>
        <end position="342"/>
    </location>
</feature>
<dbReference type="InterPro" id="IPR014751">
    <property type="entry name" value="XRCC4-like_C"/>
</dbReference>
<dbReference type="Proteomes" id="UP000320475">
    <property type="component" value="Unassembled WGS sequence"/>
</dbReference>
<dbReference type="PANTHER" id="PTHR28559:SF1">
    <property type="entry name" value="DNA REPAIR PROTEIN XRCC4"/>
    <property type="match status" value="1"/>
</dbReference>
<feature type="coiled-coil region" evidence="1">
    <location>
        <begin position="232"/>
        <end position="262"/>
    </location>
</feature>
<protein>
    <submittedName>
        <fullName evidence="3">Uncharacterized protein</fullName>
    </submittedName>
</protein>
<evidence type="ECO:0000313" key="4">
    <source>
        <dbReference type="Proteomes" id="UP000320475"/>
    </source>
</evidence>
<keyword evidence="1" id="KW-0175">Coiled coil</keyword>
<dbReference type="Gene3D" id="1.20.5.370">
    <property type="match status" value="1"/>
</dbReference>
<organism evidence="3 4">
    <name type="scientific">Synchytrium endobioticum</name>
    <dbReference type="NCBI Taxonomy" id="286115"/>
    <lineage>
        <taxon>Eukaryota</taxon>
        <taxon>Fungi</taxon>
        <taxon>Fungi incertae sedis</taxon>
        <taxon>Chytridiomycota</taxon>
        <taxon>Chytridiomycota incertae sedis</taxon>
        <taxon>Chytridiomycetes</taxon>
        <taxon>Synchytriales</taxon>
        <taxon>Synchytriaceae</taxon>
        <taxon>Synchytrium</taxon>
    </lineage>
</organism>
<feature type="region of interest" description="Disordered" evidence="2">
    <location>
        <begin position="382"/>
        <end position="447"/>
    </location>
</feature>
<feature type="compositionally biased region" description="Polar residues" evidence="2">
    <location>
        <begin position="326"/>
        <end position="340"/>
    </location>
</feature>
<dbReference type="GO" id="GO:0005958">
    <property type="term" value="C:DNA-dependent protein kinase-DNA ligase 4 complex"/>
    <property type="evidence" value="ECO:0007669"/>
    <property type="project" value="TreeGrafter"/>
</dbReference>
<dbReference type="GO" id="GO:0003677">
    <property type="term" value="F:DNA binding"/>
    <property type="evidence" value="ECO:0007669"/>
    <property type="project" value="InterPro"/>
</dbReference>
<evidence type="ECO:0000256" key="1">
    <source>
        <dbReference type="SAM" id="Coils"/>
    </source>
</evidence>
<feature type="compositionally biased region" description="Basic and acidic residues" evidence="2">
    <location>
        <begin position="316"/>
        <end position="325"/>
    </location>
</feature>
<gene>
    <name evidence="3" type="ORF">SeLEV6574_g04030</name>
</gene>
<evidence type="ECO:0000256" key="2">
    <source>
        <dbReference type="SAM" id="MobiDB-lite"/>
    </source>
</evidence>
<sequence length="447" mass="49709">MPTSTTTHTFCLFPRHSGTATATATASPCHSTLAAKWTVDIQSGTDDSILELAIWCNNENDTPTVWTRSVTKHDIESCHTEYGVASTLQAYTRKLQAIFAGSETDRRGNPCFEYTPNGPLTWYADLSAQDPMDEDEHEHEHEVDSSRALNKAALGSWTLQALPHKDTARVLRRWTTALLHGRMRNLAEIATVRKREETHMRELQHAQEIARHMKDAHAEYEEMIMFQFAQVLNAKKMKIRLLQRHLAKLEKVRKEHVEEADQAAVIVNQEPGRRDIGISTSSAPPGEPTTTALSSNGVTQFRKRNLQNDDDDDDDVMHLDHDTHHTAPSNHNNAEPSDNHNVAPEIASPLVIPNPSADDHSPIISGGANRVPFVPIMSRRKTPAISHGTGKATETASAVNSVTDKSDKCDVSSAAKGKRREKTPPMATNKKLRRTRSRQTDDNDALD</sequence>
<proteinExistence type="predicted"/>